<evidence type="ECO:0000313" key="3">
    <source>
        <dbReference type="Proteomes" id="UP001642540"/>
    </source>
</evidence>
<dbReference type="EMBL" id="CAXLJM020000030">
    <property type="protein sequence ID" value="CAL8098337.1"/>
    <property type="molecule type" value="Genomic_DNA"/>
</dbReference>
<accession>A0ABP1QCM1</accession>
<feature type="region of interest" description="Disordered" evidence="1">
    <location>
        <begin position="1"/>
        <end position="23"/>
    </location>
</feature>
<protein>
    <submittedName>
        <fullName evidence="2">Uncharacterized protein</fullName>
    </submittedName>
</protein>
<evidence type="ECO:0000313" key="2">
    <source>
        <dbReference type="EMBL" id="CAL8098337.1"/>
    </source>
</evidence>
<sequence length="78" mass="8964">MVIRDRKENPRTAPNPKLLHTTQNPVPIIAPTTRRQDEVSMPKPLIYIQSSTSLRSTTQRSSRNLIVDESRLVSIREK</sequence>
<gene>
    <name evidence="2" type="ORF">ODALV1_LOCUS9903</name>
</gene>
<reference evidence="2 3" key="1">
    <citation type="submission" date="2024-08" db="EMBL/GenBank/DDBJ databases">
        <authorList>
            <person name="Cucini C."/>
            <person name="Frati F."/>
        </authorList>
    </citation>
    <scope>NUCLEOTIDE SEQUENCE [LARGE SCALE GENOMIC DNA]</scope>
</reference>
<proteinExistence type="predicted"/>
<evidence type="ECO:0000256" key="1">
    <source>
        <dbReference type="SAM" id="MobiDB-lite"/>
    </source>
</evidence>
<feature type="compositionally biased region" description="Basic and acidic residues" evidence="1">
    <location>
        <begin position="1"/>
        <end position="10"/>
    </location>
</feature>
<name>A0ABP1QCM1_9HEXA</name>
<organism evidence="2 3">
    <name type="scientific">Orchesella dallaii</name>
    <dbReference type="NCBI Taxonomy" id="48710"/>
    <lineage>
        <taxon>Eukaryota</taxon>
        <taxon>Metazoa</taxon>
        <taxon>Ecdysozoa</taxon>
        <taxon>Arthropoda</taxon>
        <taxon>Hexapoda</taxon>
        <taxon>Collembola</taxon>
        <taxon>Entomobryomorpha</taxon>
        <taxon>Entomobryoidea</taxon>
        <taxon>Orchesellidae</taxon>
        <taxon>Orchesellinae</taxon>
        <taxon>Orchesella</taxon>
    </lineage>
</organism>
<keyword evidence="3" id="KW-1185">Reference proteome</keyword>
<comment type="caution">
    <text evidence="2">The sequence shown here is derived from an EMBL/GenBank/DDBJ whole genome shotgun (WGS) entry which is preliminary data.</text>
</comment>
<dbReference type="Proteomes" id="UP001642540">
    <property type="component" value="Unassembled WGS sequence"/>
</dbReference>